<organism evidence="11 12">
    <name type="scientific">Strigamia maritima</name>
    <name type="common">European centipede</name>
    <name type="synonym">Geophilus maritimus</name>
    <dbReference type="NCBI Taxonomy" id="126957"/>
    <lineage>
        <taxon>Eukaryota</taxon>
        <taxon>Metazoa</taxon>
        <taxon>Ecdysozoa</taxon>
        <taxon>Arthropoda</taxon>
        <taxon>Myriapoda</taxon>
        <taxon>Chilopoda</taxon>
        <taxon>Pleurostigmophora</taxon>
        <taxon>Geophilomorpha</taxon>
        <taxon>Linotaeniidae</taxon>
        <taxon>Strigamia</taxon>
    </lineage>
</organism>
<evidence type="ECO:0000259" key="10">
    <source>
        <dbReference type="Pfam" id="PF11548"/>
    </source>
</evidence>
<dbReference type="STRING" id="126957.T1JCS7"/>
<evidence type="ECO:0000256" key="6">
    <source>
        <dbReference type="ARBA" id="ARBA00023170"/>
    </source>
</evidence>
<dbReference type="InterPro" id="IPR038112">
    <property type="entry name" value="Receptor_IA-2_ectodomain_sf"/>
</dbReference>
<evidence type="ECO:0000313" key="11">
    <source>
        <dbReference type="EnsemblMetazoa" id="SMAR011596-PA"/>
    </source>
</evidence>
<dbReference type="Proteomes" id="UP000014500">
    <property type="component" value="Unassembled WGS sequence"/>
</dbReference>
<dbReference type="GO" id="GO:0051046">
    <property type="term" value="P:regulation of secretion"/>
    <property type="evidence" value="ECO:0007669"/>
    <property type="project" value="TreeGrafter"/>
</dbReference>
<keyword evidence="3 9" id="KW-0732">Signal</keyword>
<dbReference type="Pfam" id="PF11548">
    <property type="entry name" value="Receptor_IA-2"/>
    <property type="match status" value="1"/>
</dbReference>
<keyword evidence="5" id="KW-0472">Membrane</keyword>
<dbReference type="EnsemblMetazoa" id="SMAR011596-RA">
    <property type="protein sequence ID" value="SMAR011596-PA"/>
    <property type="gene ID" value="SMAR011596"/>
</dbReference>
<feature type="domain" description="Protein-tyrosine phosphatase receptor IA-2 ectodomain" evidence="10">
    <location>
        <begin position="458"/>
        <end position="545"/>
    </location>
</feature>
<dbReference type="AlphaFoldDB" id="T1JCS7"/>
<evidence type="ECO:0000313" key="12">
    <source>
        <dbReference type="Proteomes" id="UP000014500"/>
    </source>
</evidence>
<dbReference type="PhylomeDB" id="T1JCS7"/>
<feature type="region of interest" description="Disordered" evidence="8">
    <location>
        <begin position="169"/>
        <end position="196"/>
    </location>
</feature>
<accession>T1JCS7</accession>
<dbReference type="PANTHER" id="PTHR46106">
    <property type="entry name" value="IA-2 PROTEIN TYROSINE PHOSPHATASE, ISOFORM C"/>
    <property type="match status" value="1"/>
</dbReference>
<dbReference type="PANTHER" id="PTHR46106:SF4">
    <property type="entry name" value="IA-2 PROTEIN TYROSINE PHOSPHATASE, ISOFORM C"/>
    <property type="match status" value="1"/>
</dbReference>
<dbReference type="InterPro" id="IPR033522">
    <property type="entry name" value="IA-2/IA-2_beta"/>
</dbReference>
<dbReference type="GO" id="GO:0016020">
    <property type="term" value="C:membrane"/>
    <property type="evidence" value="ECO:0007669"/>
    <property type="project" value="UniProtKB-SubCell"/>
</dbReference>
<feature type="chain" id="PRO_5004580183" description="Protein-tyrosine phosphatase receptor IA-2 ectodomain domain-containing protein" evidence="9">
    <location>
        <begin position="21"/>
        <end position="552"/>
    </location>
</feature>
<keyword evidence="4" id="KW-1133">Transmembrane helix</keyword>
<keyword evidence="12" id="KW-1185">Reference proteome</keyword>
<sequence>MGGFLALLAILSGYLPLVKSEGNIGCLFTDSVCKQQEWCFDDSAFGRCLSTHVQQSASSYYQYDFKLNMLRKLEEEMNRLFSEGYSWSHAYTQCILQNLLNSQRYGFDYQPSLCSAVAGMDQSAMDFQPEMLPRDLAVIHFDPTTGLDQLSEFASEWFIPPLNHDRPRQPKFYGSARRYSTDDLNEDRDTDRKMSKRYKNPSIVQDNDKEMLDFLDLLIDQTNDVLPDAAGDKNERMDSRHIQVLPSRQIYSDVSPEEFDQLQALFSASAPVQASQEYHDGEGEWIDLESDNKPMDIDESEDSFLAQSGGDDENYWNSGFKRLHRYDVKKPGPNFMNNLDDFDSTEAVVNEQLQQASLFKVLEDLLNNKTHNIEAMIDQKFTADGMSHENSAEGGEREYETHVAPKSTQEKEKYGIPLETSKRRNTANGRTPSLYGIHVNQKDLPVEVIRDYDVIDTSYAYITVEKEFGNWKKGAEFVRKLEKLLQLPEDTFSNIRVDGNQVTFKVNQNPHGLNGSIVAVQAESLKNELLDSTGKRILSTGIGNQLKTYKGR</sequence>
<feature type="signal peptide" evidence="9">
    <location>
        <begin position="1"/>
        <end position="20"/>
    </location>
</feature>
<dbReference type="EMBL" id="JH432074">
    <property type="status" value="NOT_ANNOTATED_CDS"/>
    <property type="molecule type" value="Genomic_DNA"/>
</dbReference>
<evidence type="ECO:0000256" key="7">
    <source>
        <dbReference type="ARBA" id="ARBA00023180"/>
    </source>
</evidence>
<dbReference type="GO" id="GO:0045202">
    <property type="term" value="C:synapse"/>
    <property type="evidence" value="ECO:0007669"/>
    <property type="project" value="TreeGrafter"/>
</dbReference>
<dbReference type="GO" id="GO:0030141">
    <property type="term" value="C:secretory granule"/>
    <property type="evidence" value="ECO:0007669"/>
    <property type="project" value="InterPro"/>
</dbReference>
<reference evidence="11" key="2">
    <citation type="submission" date="2015-02" db="UniProtKB">
        <authorList>
            <consortium name="EnsemblMetazoa"/>
        </authorList>
    </citation>
    <scope>IDENTIFICATION</scope>
</reference>
<evidence type="ECO:0000256" key="9">
    <source>
        <dbReference type="SAM" id="SignalP"/>
    </source>
</evidence>
<dbReference type="eggNOG" id="KOG0793">
    <property type="taxonomic scope" value="Eukaryota"/>
</dbReference>
<keyword evidence="6" id="KW-0675">Receptor</keyword>
<evidence type="ECO:0000256" key="8">
    <source>
        <dbReference type="SAM" id="MobiDB-lite"/>
    </source>
</evidence>
<reference evidence="12" key="1">
    <citation type="submission" date="2011-05" db="EMBL/GenBank/DDBJ databases">
        <authorList>
            <person name="Richards S.R."/>
            <person name="Qu J."/>
            <person name="Jiang H."/>
            <person name="Jhangiani S.N."/>
            <person name="Agravi P."/>
            <person name="Goodspeed R."/>
            <person name="Gross S."/>
            <person name="Mandapat C."/>
            <person name="Jackson L."/>
            <person name="Mathew T."/>
            <person name="Pu L."/>
            <person name="Thornton R."/>
            <person name="Saada N."/>
            <person name="Wilczek-Boney K.B."/>
            <person name="Lee S."/>
            <person name="Kovar C."/>
            <person name="Wu Y."/>
            <person name="Scherer S.E."/>
            <person name="Worley K.C."/>
            <person name="Muzny D.M."/>
            <person name="Gibbs R."/>
        </authorList>
    </citation>
    <scope>NUCLEOTIDE SEQUENCE</scope>
    <source>
        <strain evidence="12">Brora</strain>
    </source>
</reference>
<evidence type="ECO:0000256" key="1">
    <source>
        <dbReference type="ARBA" id="ARBA00004167"/>
    </source>
</evidence>
<evidence type="ECO:0000256" key="4">
    <source>
        <dbReference type="ARBA" id="ARBA00022989"/>
    </source>
</evidence>
<comment type="subcellular location">
    <subcellularLocation>
        <location evidence="1">Membrane</location>
        <topology evidence="1">Single-pass membrane protein</topology>
    </subcellularLocation>
</comment>
<feature type="region of interest" description="Disordered" evidence="8">
    <location>
        <begin position="387"/>
        <end position="412"/>
    </location>
</feature>
<protein>
    <recommendedName>
        <fullName evidence="10">Protein-tyrosine phosphatase receptor IA-2 ectodomain domain-containing protein</fullName>
    </recommendedName>
</protein>
<name>T1JCS7_STRMM</name>
<keyword evidence="7" id="KW-0325">Glycoprotein</keyword>
<keyword evidence="2" id="KW-0812">Transmembrane</keyword>
<dbReference type="InterPro" id="IPR021613">
    <property type="entry name" value="Receptor_IA-2_dom"/>
</dbReference>
<dbReference type="Gene3D" id="3.30.70.2470">
    <property type="entry name" value="Protein-tyrosine phosphatase receptor IA-2 ectodomain"/>
    <property type="match status" value="1"/>
</dbReference>
<dbReference type="OMA" id="CRFSPVC"/>
<evidence type="ECO:0000256" key="5">
    <source>
        <dbReference type="ARBA" id="ARBA00023136"/>
    </source>
</evidence>
<dbReference type="HOGENOM" id="CLU_493755_0_0_1"/>
<evidence type="ECO:0000256" key="2">
    <source>
        <dbReference type="ARBA" id="ARBA00022692"/>
    </source>
</evidence>
<evidence type="ECO:0000256" key="3">
    <source>
        <dbReference type="ARBA" id="ARBA00022729"/>
    </source>
</evidence>
<proteinExistence type="predicted"/>